<protein>
    <submittedName>
        <fullName evidence="1">Uncharacterized protein</fullName>
    </submittedName>
</protein>
<gene>
    <name evidence="1" type="ORF">CFP56_013980</name>
</gene>
<dbReference type="EMBL" id="PKMF04000221">
    <property type="protein sequence ID" value="KAK7842441.1"/>
    <property type="molecule type" value="Genomic_DNA"/>
</dbReference>
<dbReference type="Proteomes" id="UP000237347">
    <property type="component" value="Unassembled WGS sequence"/>
</dbReference>
<proteinExistence type="predicted"/>
<sequence length="117" mass="12988">MMESGRLFFDPSACRGSNMLFLGNGDNVFRVRAISILAEPFLAFYESYSPRVRAKIDIQVVSIASISSNVFHTSKSIARAIVETNLCDTGLVPLLNSRAKEAARFQNRVLFLLNKDA</sequence>
<organism evidence="1 2">
    <name type="scientific">Quercus suber</name>
    <name type="common">Cork oak</name>
    <dbReference type="NCBI Taxonomy" id="58331"/>
    <lineage>
        <taxon>Eukaryota</taxon>
        <taxon>Viridiplantae</taxon>
        <taxon>Streptophyta</taxon>
        <taxon>Embryophyta</taxon>
        <taxon>Tracheophyta</taxon>
        <taxon>Spermatophyta</taxon>
        <taxon>Magnoliopsida</taxon>
        <taxon>eudicotyledons</taxon>
        <taxon>Gunneridae</taxon>
        <taxon>Pentapetalae</taxon>
        <taxon>rosids</taxon>
        <taxon>fabids</taxon>
        <taxon>Fagales</taxon>
        <taxon>Fagaceae</taxon>
        <taxon>Quercus</taxon>
    </lineage>
</organism>
<keyword evidence="2" id="KW-1185">Reference proteome</keyword>
<evidence type="ECO:0000313" key="2">
    <source>
        <dbReference type="Proteomes" id="UP000237347"/>
    </source>
</evidence>
<dbReference type="AlphaFoldDB" id="A0AAW0KVP4"/>
<reference evidence="1 2" key="1">
    <citation type="journal article" date="2018" name="Sci. Data">
        <title>The draft genome sequence of cork oak.</title>
        <authorList>
            <person name="Ramos A.M."/>
            <person name="Usie A."/>
            <person name="Barbosa P."/>
            <person name="Barros P.M."/>
            <person name="Capote T."/>
            <person name="Chaves I."/>
            <person name="Simoes F."/>
            <person name="Abreu I."/>
            <person name="Carrasquinho I."/>
            <person name="Faro C."/>
            <person name="Guimaraes J.B."/>
            <person name="Mendonca D."/>
            <person name="Nobrega F."/>
            <person name="Rodrigues L."/>
            <person name="Saibo N.J.M."/>
            <person name="Varela M.C."/>
            <person name="Egas C."/>
            <person name="Matos J."/>
            <person name="Miguel C.M."/>
            <person name="Oliveira M.M."/>
            <person name="Ricardo C.P."/>
            <person name="Goncalves S."/>
        </authorList>
    </citation>
    <scope>NUCLEOTIDE SEQUENCE [LARGE SCALE GENOMIC DNA]</scope>
    <source>
        <strain evidence="2">cv. HL8</strain>
    </source>
</reference>
<name>A0AAW0KVP4_QUESU</name>
<comment type="caution">
    <text evidence="1">The sequence shown here is derived from an EMBL/GenBank/DDBJ whole genome shotgun (WGS) entry which is preliminary data.</text>
</comment>
<evidence type="ECO:0000313" key="1">
    <source>
        <dbReference type="EMBL" id="KAK7842441.1"/>
    </source>
</evidence>
<accession>A0AAW0KVP4</accession>